<dbReference type="PANTHER" id="PTHR30115">
    <property type="entry name" value="NITROGEN REGULATORY PROTEIN P-II"/>
    <property type="match status" value="1"/>
</dbReference>
<dbReference type="SMART" id="SM00938">
    <property type="entry name" value="P-II"/>
    <property type="match status" value="1"/>
</dbReference>
<dbReference type="Gene3D" id="3.30.70.120">
    <property type="match status" value="1"/>
</dbReference>
<keyword evidence="1" id="KW-0597">Phosphoprotein</keyword>
<evidence type="ECO:0000313" key="3">
    <source>
        <dbReference type="EMBL" id="QTL97012.1"/>
    </source>
</evidence>
<evidence type="ECO:0000256" key="2">
    <source>
        <dbReference type="RuleBase" id="RU003936"/>
    </source>
</evidence>
<sequence length="112" mass="12615">MKKIEAIIRPAKLDILIDRLEDIGISGMNIFEVRGYGSQKGHEEMYRGVTYRIRLREKIRVELVINDDLVDKVVKTIVETAKTGSVGDGKIFITAIEDAVRIRTGEKGEKAL</sequence>
<dbReference type="InterPro" id="IPR017918">
    <property type="entry name" value="N-reg_PII_CS"/>
</dbReference>
<dbReference type="GO" id="GO:0005524">
    <property type="term" value="F:ATP binding"/>
    <property type="evidence" value="ECO:0007669"/>
    <property type="project" value="TreeGrafter"/>
</dbReference>
<dbReference type="SUPFAM" id="SSF54913">
    <property type="entry name" value="GlnB-like"/>
    <property type="match status" value="1"/>
</dbReference>
<dbReference type="EMBL" id="CP046640">
    <property type="protein sequence ID" value="QTL97012.1"/>
    <property type="molecule type" value="Genomic_DNA"/>
</dbReference>
<evidence type="ECO:0000256" key="1">
    <source>
        <dbReference type="PIRSR" id="PIRSR602187-50"/>
    </source>
</evidence>
<dbReference type="GO" id="GO:0030234">
    <property type="term" value="F:enzyme regulator activity"/>
    <property type="evidence" value="ECO:0007669"/>
    <property type="project" value="InterPro"/>
</dbReference>
<organism evidence="3 4">
    <name type="scientific">Iocasia fonsfrigidae</name>
    <dbReference type="NCBI Taxonomy" id="2682810"/>
    <lineage>
        <taxon>Bacteria</taxon>
        <taxon>Bacillati</taxon>
        <taxon>Bacillota</taxon>
        <taxon>Clostridia</taxon>
        <taxon>Halanaerobiales</taxon>
        <taxon>Halanaerobiaceae</taxon>
        <taxon>Iocasia</taxon>
    </lineage>
</organism>
<comment type="similarity">
    <text evidence="2">Belongs to the P(II) protein family.</text>
</comment>
<protein>
    <submittedName>
        <fullName evidence="3">P-II family nitrogen regulator</fullName>
    </submittedName>
</protein>
<dbReference type="PROSITE" id="PS51343">
    <property type="entry name" value="PII_GLNB_DOM"/>
    <property type="match status" value="1"/>
</dbReference>
<dbReference type="Proteomes" id="UP000665020">
    <property type="component" value="Chromosome"/>
</dbReference>
<accession>A0A8A7KGK7</accession>
<gene>
    <name evidence="3" type="ORF">GM661_02975</name>
</gene>
<dbReference type="PRINTS" id="PR00340">
    <property type="entry name" value="PIIGLNB"/>
</dbReference>
<evidence type="ECO:0000313" key="4">
    <source>
        <dbReference type="Proteomes" id="UP000665020"/>
    </source>
</evidence>
<name>A0A8A7KGK7_9FIRM</name>
<feature type="modified residue" description="O-UMP-tyrosine" evidence="1">
    <location>
        <position position="51"/>
    </location>
</feature>
<dbReference type="GO" id="GO:0006808">
    <property type="term" value="P:regulation of nitrogen utilization"/>
    <property type="evidence" value="ECO:0007669"/>
    <property type="project" value="InterPro"/>
</dbReference>
<dbReference type="AlphaFoldDB" id="A0A8A7KGK7"/>
<reference evidence="3" key="1">
    <citation type="submission" date="2019-12" db="EMBL/GenBank/DDBJ databases">
        <authorList>
            <person name="zhang j."/>
            <person name="sun C.M."/>
        </authorList>
    </citation>
    <scope>NUCLEOTIDE SEQUENCE</scope>
    <source>
        <strain evidence="3">NS-1</strain>
    </source>
</reference>
<proteinExistence type="inferred from homology"/>
<dbReference type="InterPro" id="IPR011322">
    <property type="entry name" value="N-reg_PII-like_a/b"/>
</dbReference>
<dbReference type="KEGG" id="ifn:GM661_02975"/>
<dbReference type="PANTHER" id="PTHR30115:SF11">
    <property type="entry name" value="NITROGEN REGULATORY PROTEIN P-II HOMOLOG"/>
    <property type="match status" value="1"/>
</dbReference>
<dbReference type="RefSeq" id="WP_125988070.1">
    <property type="nucleotide sequence ID" value="NZ_CP046640.1"/>
</dbReference>
<dbReference type="PROSITE" id="PS00638">
    <property type="entry name" value="PII_GLNB_CTER"/>
    <property type="match status" value="1"/>
</dbReference>
<dbReference type="InterPro" id="IPR002187">
    <property type="entry name" value="N-reg_PII"/>
</dbReference>
<dbReference type="Pfam" id="PF00543">
    <property type="entry name" value="P-II"/>
    <property type="match status" value="1"/>
</dbReference>
<keyword evidence="4" id="KW-1185">Reference proteome</keyword>
<dbReference type="GO" id="GO:0005829">
    <property type="term" value="C:cytosol"/>
    <property type="evidence" value="ECO:0007669"/>
    <property type="project" value="TreeGrafter"/>
</dbReference>
<dbReference type="InterPro" id="IPR015867">
    <property type="entry name" value="N-reg_PII/ATP_PRibTrfase_C"/>
</dbReference>